<keyword evidence="9" id="KW-1185">Reference proteome</keyword>
<protein>
    <recommendedName>
        <fullName evidence="5">Sterol 24-C-methyltransferase</fullName>
        <ecNumber evidence="5">2.1.1.-</ecNumber>
    </recommendedName>
    <alternativeName>
        <fullName evidence="5">Delta(24)-sterol C-methyltransferase</fullName>
    </alternativeName>
</protein>
<comment type="function">
    <text evidence="5">Catalyzes the transfer of methyl groups from S-adenosyl-methionine to the C-24 of sterols.</text>
</comment>
<dbReference type="GO" id="GO:0032259">
    <property type="term" value="P:methylation"/>
    <property type="evidence" value="ECO:0007669"/>
    <property type="project" value="UniProtKB-KW"/>
</dbReference>
<evidence type="ECO:0000313" key="8">
    <source>
        <dbReference type="EMBL" id="EMC98128.1"/>
    </source>
</evidence>
<feature type="region of interest" description="Disordered" evidence="6">
    <location>
        <begin position="1"/>
        <end position="21"/>
    </location>
</feature>
<evidence type="ECO:0000256" key="1">
    <source>
        <dbReference type="ARBA" id="ARBA00022603"/>
    </source>
</evidence>
<dbReference type="RefSeq" id="XP_007674902.1">
    <property type="nucleotide sequence ID" value="XM_007676712.1"/>
</dbReference>
<dbReference type="GeneID" id="19108211"/>
<dbReference type="Proteomes" id="UP000011761">
    <property type="component" value="Unassembled WGS sequence"/>
</dbReference>
<dbReference type="EMBL" id="KB445553">
    <property type="protein sequence ID" value="EMC98128.1"/>
    <property type="molecule type" value="Genomic_DNA"/>
</dbReference>
<dbReference type="PANTHER" id="PTHR44068">
    <property type="entry name" value="ZGC:194242"/>
    <property type="match status" value="1"/>
</dbReference>
<dbReference type="CDD" id="cd02440">
    <property type="entry name" value="AdoMet_MTases"/>
    <property type="match status" value="1"/>
</dbReference>
<dbReference type="OMA" id="SAYENGW"/>
<dbReference type="InterPro" id="IPR029063">
    <property type="entry name" value="SAM-dependent_MTases_sf"/>
</dbReference>
<dbReference type="PANTHER" id="PTHR44068:SF4">
    <property type="entry name" value="S-ADENOSYL-METHIONINE-STEROL-C-METHYLTRANSFERAS (AFU_ORTHOLOGUE AFUA_4G09190)"/>
    <property type="match status" value="1"/>
</dbReference>
<comment type="similarity">
    <text evidence="4 5">Belongs to the class I-like SAM-binding methyltransferase superfamily. Erg6/SMT family.</text>
</comment>
<dbReference type="GO" id="GO:0005783">
    <property type="term" value="C:endoplasmic reticulum"/>
    <property type="evidence" value="ECO:0007669"/>
    <property type="project" value="TreeGrafter"/>
</dbReference>
<keyword evidence="3 4" id="KW-0949">S-adenosyl-L-methionine</keyword>
<dbReference type="Pfam" id="PF08498">
    <property type="entry name" value="Sterol_MT_C"/>
    <property type="match status" value="1"/>
</dbReference>
<dbReference type="GO" id="GO:0003838">
    <property type="term" value="F:sterol 24-C-methyltransferase activity"/>
    <property type="evidence" value="ECO:0007669"/>
    <property type="project" value="TreeGrafter"/>
</dbReference>
<dbReference type="SUPFAM" id="SSF53335">
    <property type="entry name" value="S-adenosyl-L-methionine-dependent methyltransferases"/>
    <property type="match status" value="1"/>
</dbReference>
<feature type="domain" description="SAM-dependent methyltransferase Erg6/SMT-type" evidence="7">
    <location>
        <begin position="57"/>
        <end position="393"/>
    </location>
</feature>
<dbReference type="GO" id="GO:0006696">
    <property type="term" value="P:ergosterol biosynthetic process"/>
    <property type="evidence" value="ECO:0007669"/>
    <property type="project" value="TreeGrafter"/>
</dbReference>
<keyword evidence="5" id="KW-0443">Lipid metabolism</keyword>
<dbReference type="PROSITE" id="PS51685">
    <property type="entry name" value="SAM_MT_ERG6_SMT"/>
    <property type="match status" value="1"/>
</dbReference>
<evidence type="ECO:0000256" key="6">
    <source>
        <dbReference type="SAM" id="MobiDB-lite"/>
    </source>
</evidence>
<evidence type="ECO:0000256" key="3">
    <source>
        <dbReference type="ARBA" id="ARBA00022691"/>
    </source>
</evidence>
<name>M2N2H5_BAUPA</name>
<organism evidence="8 9">
    <name type="scientific">Baudoinia panamericana (strain UAMH 10762)</name>
    <name type="common">Angels' share fungus</name>
    <name type="synonym">Baudoinia compniacensis (strain UAMH 10762)</name>
    <dbReference type="NCBI Taxonomy" id="717646"/>
    <lineage>
        <taxon>Eukaryota</taxon>
        <taxon>Fungi</taxon>
        <taxon>Dikarya</taxon>
        <taxon>Ascomycota</taxon>
        <taxon>Pezizomycotina</taxon>
        <taxon>Dothideomycetes</taxon>
        <taxon>Dothideomycetidae</taxon>
        <taxon>Mycosphaerellales</taxon>
        <taxon>Teratosphaeriaceae</taxon>
        <taxon>Baudoinia</taxon>
    </lineage>
</organism>
<dbReference type="InterPro" id="IPR030384">
    <property type="entry name" value="MeTrfase_SMT"/>
</dbReference>
<evidence type="ECO:0000256" key="4">
    <source>
        <dbReference type="PROSITE-ProRule" id="PRU01022"/>
    </source>
</evidence>
<keyword evidence="5" id="KW-1207">Sterol metabolism</keyword>
<dbReference type="Pfam" id="PF08241">
    <property type="entry name" value="Methyltransf_11"/>
    <property type="match status" value="1"/>
</dbReference>
<keyword evidence="1 4" id="KW-0489">Methyltransferase</keyword>
<dbReference type="HOGENOM" id="CLU_039068_5_3_1"/>
<evidence type="ECO:0000313" key="9">
    <source>
        <dbReference type="Proteomes" id="UP000011761"/>
    </source>
</evidence>
<dbReference type="AlphaFoldDB" id="M2N2H5"/>
<gene>
    <name evidence="8" type="ORF">BAUCODRAFT_129875</name>
</gene>
<keyword evidence="5" id="KW-0756">Sterol biosynthesis</keyword>
<reference evidence="8 9" key="1">
    <citation type="journal article" date="2012" name="PLoS Pathog.">
        <title>Diverse lifestyles and strategies of plant pathogenesis encoded in the genomes of eighteen Dothideomycetes fungi.</title>
        <authorList>
            <person name="Ohm R.A."/>
            <person name="Feau N."/>
            <person name="Henrissat B."/>
            <person name="Schoch C.L."/>
            <person name="Horwitz B.A."/>
            <person name="Barry K.W."/>
            <person name="Condon B.J."/>
            <person name="Copeland A.C."/>
            <person name="Dhillon B."/>
            <person name="Glaser F."/>
            <person name="Hesse C.N."/>
            <person name="Kosti I."/>
            <person name="LaButti K."/>
            <person name="Lindquist E.A."/>
            <person name="Lucas S."/>
            <person name="Salamov A.A."/>
            <person name="Bradshaw R.E."/>
            <person name="Ciuffetti L."/>
            <person name="Hamelin R.C."/>
            <person name="Kema G.H.J."/>
            <person name="Lawrence C."/>
            <person name="Scott J.A."/>
            <person name="Spatafora J.W."/>
            <person name="Turgeon B.G."/>
            <person name="de Wit P.J.G.M."/>
            <person name="Zhong S."/>
            <person name="Goodwin S.B."/>
            <person name="Grigoriev I.V."/>
        </authorList>
    </citation>
    <scope>NUCLEOTIDE SEQUENCE [LARGE SCALE GENOMIC DNA]</scope>
    <source>
        <strain evidence="8 9">UAMH 10762</strain>
    </source>
</reference>
<keyword evidence="2 4" id="KW-0808">Transferase</keyword>
<dbReference type="STRING" id="717646.M2N2H5"/>
<dbReference type="Gene3D" id="3.40.50.150">
    <property type="entry name" value="Vaccinia Virus protein VP39"/>
    <property type="match status" value="1"/>
</dbReference>
<dbReference type="InterPro" id="IPR013216">
    <property type="entry name" value="Methyltransf_11"/>
</dbReference>
<dbReference type="OrthoDB" id="540004at2759"/>
<dbReference type="InterPro" id="IPR050447">
    <property type="entry name" value="Erg6_SMT_methyltransf"/>
</dbReference>
<dbReference type="EC" id="2.1.1.-" evidence="5"/>
<keyword evidence="5" id="KW-0752">Steroid biosynthesis</keyword>
<evidence type="ECO:0000259" key="7">
    <source>
        <dbReference type="PROSITE" id="PS51685"/>
    </source>
</evidence>
<comment type="pathway">
    <text evidence="5">Steroid metabolism.</text>
</comment>
<accession>M2N2H5</accession>
<sequence length="423" mass="47075">MSANPSLGRKGKLSDAKAAKSISHYSGRFTKWDDQTTVTEEERLRRQQTAAENAEAYYDFATIAKIHGWSTHLHYTPFAPHESIDQAMAHYAHRLAHLMNLRPGMKVLDVGCGVGGPAREIAKFAGCEVVGISINQLQLDLATEMTAQVGLGGRVTYVLGNFLELPFPAESFDAAYAIEATCHAPSLALVYAQVARVLKKGAVFGLSEWVMTPTYDAGDARHVGVRNRIERGNGISNLCSEAECRRALGVAGFEVDFEEDYAHHWDFLSREDQPRRAPFSGVEVPTDGMYAAKAHVPSVAIDPRPPVFRPWYYPLKGWTSMTVTRQDWWVVFRLTPVARFLWFWFCVGMVRVGVMHKDLIGAMREMQYCVDSVVEGGEMDIFSPCWFYVGRKVKGVDEGAIEGKKKRLEGVEGLSEGKGAKEE</sequence>
<proteinExistence type="inferred from homology"/>
<keyword evidence="5" id="KW-0753">Steroid metabolism</keyword>
<keyword evidence="5" id="KW-0444">Lipid biosynthesis</keyword>
<evidence type="ECO:0000256" key="5">
    <source>
        <dbReference type="RuleBase" id="RU362025"/>
    </source>
</evidence>
<evidence type="ECO:0000256" key="2">
    <source>
        <dbReference type="ARBA" id="ARBA00022679"/>
    </source>
</evidence>
<dbReference type="eggNOG" id="KOG1269">
    <property type="taxonomic scope" value="Eukaryota"/>
</dbReference>
<dbReference type="KEGG" id="bcom:BAUCODRAFT_129875"/>
<dbReference type="InterPro" id="IPR013705">
    <property type="entry name" value="Sterol_MeTrfase_C"/>
</dbReference>